<dbReference type="Proteomes" id="UP000280685">
    <property type="component" value="Chromosome 6"/>
</dbReference>
<feature type="region of interest" description="Disordered" evidence="1">
    <location>
        <begin position="101"/>
        <end position="526"/>
    </location>
</feature>
<feature type="compositionally biased region" description="Polar residues" evidence="1">
    <location>
        <begin position="512"/>
        <end position="526"/>
    </location>
</feature>
<feature type="compositionally biased region" description="Low complexity" evidence="1">
    <location>
        <begin position="107"/>
        <end position="118"/>
    </location>
</feature>
<gene>
    <name evidence="2" type="ORF">PODCO_605700</name>
</gene>
<proteinExistence type="predicted"/>
<protein>
    <submittedName>
        <fullName evidence="2">Uncharacterized protein</fullName>
    </submittedName>
</protein>
<feature type="compositionally biased region" description="Basic and acidic residues" evidence="1">
    <location>
        <begin position="283"/>
        <end position="297"/>
    </location>
</feature>
<feature type="region of interest" description="Disordered" evidence="1">
    <location>
        <begin position="582"/>
        <end position="602"/>
    </location>
</feature>
<feature type="compositionally biased region" description="Polar residues" evidence="1">
    <location>
        <begin position="119"/>
        <end position="129"/>
    </location>
</feature>
<feature type="compositionally biased region" description="Basic and acidic residues" evidence="1">
    <location>
        <begin position="319"/>
        <end position="332"/>
    </location>
</feature>
<name>A0ABY6SH47_PODCO</name>
<dbReference type="EMBL" id="LR026969">
    <property type="protein sequence ID" value="VBB83803.1"/>
    <property type="molecule type" value="Genomic_DNA"/>
</dbReference>
<accession>A0ABY6SH47</accession>
<feature type="compositionally biased region" description="Basic and acidic residues" evidence="1">
    <location>
        <begin position="143"/>
        <end position="194"/>
    </location>
</feature>
<feature type="compositionally biased region" description="Polar residues" evidence="1">
    <location>
        <begin position="370"/>
        <end position="380"/>
    </location>
</feature>
<reference evidence="2" key="1">
    <citation type="submission" date="2018-02" db="EMBL/GenBank/DDBJ databases">
        <authorList>
            <person name="Silar P."/>
        </authorList>
    </citation>
    <scope>NUCLEOTIDE SEQUENCE [LARGE SCALE GENOMIC DNA]</scope>
    <source>
        <strain evidence="2">T</strain>
    </source>
</reference>
<keyword evidence="3" id="KW-1185">Reference proteome</keyword>
<evidence type="ECO:0000256" key="1">
    <source>
        <dbReference type="SAM" id="MobiDB-lite"/>
    </source>
</evidence>
<evidence type="ECO:0000313" key="2">
    <source>
        <dbReference type="EMBL" id="VBB83803.1"/>
    </source>
</evidence>
<evidence type="ECO:0000313" key="3">
    <source>
        <dbReference type="Proteomes" id="UP000280685"/>
    </source>
</evidence>
<feature type="compositionally biased region" description="Basic and acidic residues" evidence="1">
    <location>
        <begin position="214"/>
        <end position="249"/>
    </location>
</feature>
<sequence length="789" mass="87020">MKRTMDGAKKNAEDLVAQHILPNCPYHLSLYHNRQYPKAEEWWFNGPSARLQYQTFSSDAERGFLYTVPPWVIVEEEQAAQMPPRPVPKTGERKKITLSEALKRKQSPMSPMGNNSSSETPVRSESRVANGSGAHKPPPPPPSREREREREREVVVKKESLKPVERSDARRVVSKTDSRPDSRPEPESRKRVADTESSLPPQKRPRSEQVSTSKLDREYGRQPKPEPPRGRDRGVPERTQRERDTKNDSLRPTTNGLAPASTDRDRENTASPRSTIQVNGSRVRPDSGRSTPRKGEGLTKSLLPELLSPLHPSLEAELEEHRPRRKLADKAPPRSQKADGGPPPVKKRKPPVLPELLSPTLPAIVEEALIQSNQTPARNQSGSQSESSPSSARKTIIAAPLISLPPPVEEKPPPRPSRIVTLKLKKANAKRAKDLLSLPSKSAKDALKKERSISVEATPPPARKRPRPADEIEQLPAPPPVIPPKSRGVKAELMKNNHNSPSTPLRVPPQGGSASQPTPLRPNSTTPLKHSITAAVSGSAEAVTAAARPPTRDVAPLDPKTIEKSEHHRKIHQELVALGTKIKHTRDDLSKSSHGNPSPAEEKRLSALHLEMVLTYFLAFYNLNLSRTLAGKSGDIQMWESLLPHIAELRGRQGVRQSRCLKALACQLHASCLDQIVHAYFMLDEGSAGVWFRRVGGVVQKGGRMWAEAEGLVGLVGEGTGLRMKGGVMGMGVEEVVREALVVMRRWAKGEGVEWVGEGVGRWVGEGGKEDGGGWWAGEGWWWEGKGER</sequence>
<feature type="compositionally biased region" description="Low complexity" evidence="1">
    <location>
        <begin position="381"/>
        <end position="402"/>
    </location>
</feature>
<feature type="compositionally biased region" description="Basic and acidic residues" evidence="1">
    <location>
        <begin position="442"/>
        <end position="453"/>
    </location>
</feature>
<feature type="compositionally biased region" description="Polar residues" evidence="1">
    <location>
        <begin position="269"/>
        <end position="280"/>
    </location>
</feature>
<feature type="compositionally biased region" description="Low complexity" evidence="1">
    <location>
        <begin position="301"/>
        <end position="315"/>
    </location>
</feature>
<organism evidence="2 3">
    <name type="scientific">Podospora comata</name>
    <dbReference type="NCBI Taxonomy" id="48703"/>
    <lineage>
        <taxon>Eukaryota</taxon>
        <taxon>Fungi</taxon>
        <taxon>Dikarya</taxon>
        <taxon>Ascomycota</taxon>
        <taxon>Pezizomycotina</taxon>
        <taxon>Sordariomycetes</taxon>
        <taxon>Sordariomycetidae</taxon>
        <taxon>Sordariales</taxon>
        <taxon>Podosporaceae</taxon>
        <taxon>Podospora</taxon>
    </lineage>
</organism>